<evidence type="ECO:0000313" key="2">
    <source>
        <dbReference type="EMBL" id="GIY81378.1"/>
    </source>
</evidence>
<sequence length="93" mass="10992">MIPLFIFKNEIVISSYTYQSRQDQTFRHTEQSNKRHGLHSNLPLKILCVQSAHQTHISEKEGRKERRRSGEKGRKKKSNNNTHFEPSQCSREL</sequence>
<accession>A0AAV4WII3</accession>
<protein>
    <submittedName>
        <fullName evidence="2">Uncharacterized protein</fullName>
    </submittedName>
</protein>
<keyword evidence="3" id="KW-1185">Reference proteome</keyword>
<name>A0AAV4WII3_CAEEX</name>
<evidence type="ECO:0000313" key="3">
    <source>
        <dbReference type="Proteomes" id="UP001054945"/>
    </source>
</evidence>
<feature type="compositionally biased region" description="Basic and acidic residues" evidence="1">
    <location>
        <begin position="56"/>
        <end position="72"/>
    </location>
</feature>
<dbReference type="Proteomes" id="UP001054945">
    <property type="component" value="Unassembled WGS sequence"/>
</dbReference>
<feature type="compositionally biased region" description="Polar residues" evidence="1">
    <location>
        <begin position="79"/>
        <end position="93"/>
    </location>
</feature>
<feature type="region of interest" description="Disordered" evidence="1">
    <location>
        <begin position="53"/>
        <end position="93"/>
    </location>
</feature>
<reference evidence="2 3" key="1">
    <citation type="submission" date="2021-06" db="EMBL/GenBank/DDBJ databases">
        <title>Caerostris extrusa draft genome.</title>
        <authorList>
            <person name="Kono N."/>
            <person name="Arakawa K."/>
        </authorList>
    </citation>
    <scope>NUCLEOTIDE SEQUENCE [LARGE SCALE GENOMIC DNA]</scope>
</reference>
<dbReference type="EMBL" id="BPLR01016114">
    <property type="protein sequence ID" value="GIY81378.1"/>
    <property type="molecule type" value="Genomic_DNA"/>
</dbReference>
<proteinExistence type="predicted"/>
<gene>
    <name evidence="2" type="ORF">CEXT_65031</name>
</gene>
<evidence type="ECO:0000256" key="1">
    <source>
        <dbReference type="SAM" id="MobiDB-lite"/>
    </source>
</evidence>
<organism evidence="2 3">
    <name type="scientific">Caerostris extrusa</name>
    <name type="common">Bark spider</name>
    <name type="synonym">Caerostris bankana</name>
    <dbReference type="NCBI Taxonomy" id="172846"/>
    <lineage>
        <taxon>Eukaryota</taxon>
        <taxon>Metazoa</taxon>
        <taxon>Ecdysozoa</taxon>
        <taxon>Arthropoda</taxon>
        <taxon>Chelicerata</taxon>
        <taxon>Arachnida</taxon>
        <taxon>Araneae</taxon>
        <taxon>Araneomorphae</taxon>
        <taxon>Entelegynae</taxon>
        <taxon>Araneoidea</taxon>
        <taxon>Araneidae</taxon>
        <taxon>Caerostris</taxon>
    </lineage>
</organism>
<comment type="caution">
    <text evidence="2">The sequence shown here is derived from an EMBL/GenBank/DDBJ whole genome shotgun (WGS) entry which is preliminary data.</text>
</comment>
<dbReference type="AlphaFoldDB" id="A0AAV4WII3"/>